<dbReference type="RefSeq" id="WP_256129507.1">
    <property type="nucleotide sequence ID" value="NZ_BAABZQ010000001.1"/>
</dbReference>
<evidence type="ECO:0000313" key="4">
    <source>
        <dbReference type="Proteomes" id="UP001600941"/>
    </source>
</evidence>
<dbReference type="EMBL" id="BAABZQ010000001">
    <property type="protein sequence ID" value="GAA6497838.1"/>
    <property type="molecule type" value="Genomic_DNA"/>
</dbReference>
<feature type="compositionally biased region" description="Low complexity" evidence="1">
    <location>
        <begin position="212"/>
        <end position="222"/>
    </location>
</feature>
<feature type="transmembrane region" description="Helical" evidence="2">
    <location>
        <begin position="74"/>
        <end position="94"/>
    </location>
</feature>
<keyword evidence="2" id="KW-1133">Transmembrane helix</keyword>
<dbReference type="SUPFAM" id="SSF69322">
    <property type="entry name" value="Tricorn protease domain 2"/>
    <property type="match status" value="1"/>
</dbReference>
<feature type="compositionally biased region" description="Polar residues" evidence="1">
    <location>
        <begin position="105"/>
        <end position="116"/>
    </location>
</feature>
<accession>A0ABQ0BMT1</accession>
<keyword evidence="2" id="KW-0472">Membrane</keyword>
<reference evidence="3 4" key="1">
    <citation type="submission" date="2024-04" db="EMBL/GenBank/DDBJ databases">
        <title>Defined microbial consortia suppress multidrug-resistant proinflammatory Enterobacteriaceae via ecological control.</title>
        <authorList>
            <person name="Furuichi M."/>
            <person name="Kawaguchi T."/>
            <person name="Pust M."/>
            <person name="Yasuma K."/>
            <person name="Plichta D."/>
            <person name="Hasegawa N."/>
            <person name="Ohya T."/>
            <person name="Bhattarai S."/>
            <person name="Sasajima S."/>
            <person name="Aoto Y."/>
            <person name="Tuganbaev T."/>
            <person name="Yaginuma M."/>
            <person name="Ueda M."/>
            <person name="Okahashi N."/>
            <person name="Amafuji K."/>
            <person name="Kiridooshi Y."/>
            <person name="Sugita K."/>
            <person name="Strazar M."/>
            <person name="Skelly A."/>
            <person name="Suda W."/>
            <person name="Hattori M."/>
            <person name="Nakamoto N."/>
            <person name="Caballero S."/>
            <person name="Norman J."/>
            <person name="Olle B."/>
            <person name="Tanoue T."/>
            <person name="Arita M."/>
            <person name="Bucci V."/>
            <person name="Atarashi K."/>
            <person name="Xavier R."/>
            <person name="Honda K."/>
        </authorList>
    </citation>
    <scope>NUCLEOTIDE SEQUENCE [LARGE SCALE GENOMIC DNA]</scope>
    <source>
        <strain evidence="4">k34-0107-D12</strain>
    </source>
</reference>
<sequence length="749" mass="83112">MKDENFNDNQMQDENNRHEIIQKIKESADKEKIPESLNPENLDRLLEQGKNSKGRNGKWRDAAADFAFRYRKTAGVAAACVILVVAAVNLMSLMNLNYRSENKADSAQSMDTSSEAAKQDTGAEDSAASGGDMGAEPKDSKDMAKADEAAPEKKSEDKETAEGYIAGSSYEELYEQIYTETENARKEWEQKRMADTGGYVEESGGSSASKNDAAASTEAAVAEDTAGTAAGYAAGGETDFSSTNVRTEGVDEGDIVKTDGSYIYTLTGSGTLRIVSADGGSMSVAGQTSLDDLTDSIQEMYVDGNTLCVVTSGYDSGLEWQGDETYMVNSRDFIRLYTYDITDKSKITLKGMVEQDGGYYSTRKVGNYVYLLSQFYPVYREDAEEAQPRLYVPSVNNELLDSSDVLYPAVPQMENGQLVISSVNLEKPDKIQESKSLIGASGRCYVSRESIYIFGEDYRGEEMRTRIVRFSYKDGEIQARAAGEVNGSINDTFSMDEYDGYLRVVATRYKDGWWGGSMSNSLYVLDDKLKMTGKVEDLAKGEQIYSARFMGNTGYFVTYRQMDPLFSVDLSDPADPKILGELKITGFSEYLHFYGENKLLGIGWETDPDTGEQKGLKLSLFDISNPADVKEIDKMVLKNVEFCQAMYDYKSILIDPEENILGFGMGIYDKKTYDLQGYYGVFTYDSEDGFQKLLYQSVSKWMGSSGGGYRELSDMRGIYIGNTFYLCGSSGISAFDREKEYENCGNLEW</sequence>
<evidence type="ECO:0000313" key="3">
    <source>
        <dbReference type="EMBL" id="GAA6497838.1"/>
    </source>
</evidence>
<evidence type="ECO:0000256" key="1">
    <source>
        <dbReference type="SAM" id="MobiDB-lite"/>
    </source>
</evidence>
<feature type="region of interest" description="Disordered" evidence="1">
    <location>
        <begin position="197"/>
        <end position="222"/>
    </location>
</feature>
<dbReference type="Proteomes" id="UP001600941">
    <property type="component" value="Unassembled WGS sequence"/>
</dbReference>
<organism evidence="3 4">
    <name type="scientific">Blautia parvula</name>
    <dbReference type="NCBI Taxonomy" id="2877527"/>
    <lineage>
        <taxon>Bacteria</taxon>
        <taxon>Bacillati</taxon>
        <taxon>Bacillota</taxon>
        <taxon>Clostridia</taxon>
        <taxon>Lachnospirales</taxon>
        <taxon>Lachnospiraceae</taxon>
        <taxon>Blautia</taxon>
    </lineage>
</organism>
<dbReference type="Pfam" id="PF09826">
    <property type="entry name" value="Beta_propel"/>
    <property type="match status" value="1"/>
</dbReference>
<feature type="compositionally biased region" description="Basic and acidic residues" evidence="1">
    <location>
        <begin position="135"/>
        <end position="161"/>
    </location>
</feature>
<dbReference type="InterPro" id="IPR019198">
    <property type="entry name" value="Beta_propeller_containing"/>
</dbReference>
<gene>
    <name evidence="3" type="ORF">K340107D12_06540</name>
</gene>
<keyword evidence="4" id="KW-1185">Reference proteome</keyword>
<keyword evidence="2" id="KW-0812">Transmembrane</keyword>
<proteinExistence type="predicted"/>
<evidence type="ECO:0000256" key="2">
    <source>
        <dbReference type="SAM" id="Phobius"/>
    </source>
</evidence>
<comment type="caution">
    <text evidence="3">The sequence shown here is derived from an EMBL/GenBank/DDBJ whole genome shotgun (WGS) entry which is preliminary data.</text>
</comment>
<protein>
    <recommendedName>
        <fullName evidence="5">Beta propeller domain protein</fullName>
    </recommendedName>
</protein>
<name>A0ABQ0BMT1_9FIRM</name>
<feature type="region of interest" description="Disordered" evidence="1">
    <location>
        <begin position="105"/>
        <end position="164"/>
    </location>
</feature>
<evidence type="ECO:0008006" key="5">
    <source>
        <dbReference type="Google" id="ProtNLM"/>
    </source>
</evidence>